<comment type="caution">
    <text evidence="2">The sequence shown here is derived from an EMBL/GenBank/DDBJ whole genome shotgun (WGS) entry which is preliminary data.</text>
</comment>
<dbReference type="Proteomes" id="UP001501598">
    <property type="component" value="Unassembled WGS sequence"/>
</dbReference>
<sequence>MEPDPLSFAAPQPARKRAPVAATPTAATRARLGRMVFTAASSVVRVRPSVALRPVRPFGEDAKRAWWTPDPRKMNAK</sequence>
<accession>A0ABP8RMT7</accession>
<evidence type="ECO:0000256" key="1">
    <source>
        <dbReference type="SAM" id="MobiDB-lite"/>
    </source>
</evidence>
<evidence type="ECO:0000313" key="2">
    <source>
        <dbReference type="EMBL" id="GAA4543155.1"/>
    </source>
</evidence>
<dbReference type="EMBL" id="BAABGT010000027">
    <property type="protein sequence ID" value="GAA4543155.1"/>
    <property type="molecule type" value="Genomic_DNA"/>
</dbReference>
<protein>
    <submittedName>
        <fullName evidence="2">Uncharacterized protein</fullName>
    </submittedName>
</protein>
<reference evidence="3" key="1">
    <citation type="journal article" date="2019" name="Int. J. Syst. Evol. Microbiol.">
        <title>The Global Catalogue of Microorganisms (GCM) 10K type strain sequencing project: providing services to taxonomists for standard genome sequencing and annotation.</title>
        <authorList>
            <consortium name="The Broad Institute Genomics Platform"/>
            <consortium name="The Broad Institute Genome Sequencing Center for Infectious Disease"/>
            <person name="Wu L."/>
            <person name="Ma J."/>
        </authorList>
    </citation>
    <scope>NUCLEOTIDE SEQUENCE [LARGE SCALE GENOMIC DNA]</scope>
    <source>
        <strain evidence="3">JCM 17906</strain>
    </source>
</reference>
<organism evidence="2 3">
    <name type="scientific">Pseudonocardia xishanensis</name>
    <dbReference type="NCBI Taxonomy" id="630995"/>
    <lineage>
        <taxon>Bacteria</taxon>
        <taxon>Bacillati</taxon>
        <taxon>Actinomycetota</taxon>
        <taxon>Actinomycetes</taxon>
        <taxon>Pseudonocardiales</taxon>
        <taxon>Pseudonocardiaceae</taxon>
        <taxon>Pseudonocardia</taxon>
    </lineage>
</organism>
<proteinExistence type="predicted"/>
<evidence type="ECO:0000313" key="3">
    <source>
        <dbReference type="Proteomes" id="UP001501598"/>
    </source>
</evidence>
<feature type="region of interest" description="Disordered" evidence="1">
    <location>
        <begin position="1"/>
        <end position="22"/>
    </location>
</feature>
<keyword evidence="3" id="KW-1185">Reference proteome</keyword>
<name>A0ABP8RMT7_9PSEU</name>
<gene>
    <name evidence="2" type="ORF">GCM10023175_19470</name>
</gene>